<organism evidence="9">
    <name type="scientific">Thermorudis peleae</name>
    <dbReference type="NCBI Taxonomy" id="1382356"/>
    <lineage>
        <taxon>Bacteria</taxon>
        <taxon>Pseudomonadati</taxon>
        <taxon>Thermomicrobiota</taxon>
        <taxon>Thermomicrobia</taxon>
        <taxon>Thermomicrobia incertae sedis</taxon>
        <taxon>Thermorudis</taxon>
    </lineage>
</organism>
<comment type="pathway">
    <text evidence="1">Amino-acid biosynthesis; L-arginine biosynthesis; L-arginine from L-ornithine and carbamoyl phosphate: step 1/3.</text>
</comment>
<dbReference type="PRINTS" id="PR00100">
    <property type="entry name" value="AOTCASE"/>
</dbReference>
<comment type="catalytic activity">
    <reaction evidence="5 6">
        <text>carbamoyl phosphate + L-ornithine = L-citrulline + phosphate + H(+)</text>
        <dbReference type="Rhea" id="RHEA:19513"/>
        <dbReference type="ChEBI" id="CHEBI:15378"/>
        <dbReference type="ChEBI" id="CHEBI:43474"/>
        <dbReference type="ChEBI" id="CHEBI:46911"/>
        <dbReference type="ChEBI" id="CHEBI:57743"/>
        <dbReference type="ChEBI" id="CHEBI:58228"/>
        <dbReference type="EC" id="2.1.3.3"/>
    </reaction>
</comment>
<feature type="binding site" evidence="6">
    <location>
        <position position="169"/>
    </location>
    <ligand>
        <name>L-ornithine</name>
        <dbReference type="ChEBI" id="CHEBI:46911"/>
    </ligand>
</feature>
<evidence type="ECO:0000256" key="4">
    <source>
        <dbReference type="ARBA" id="ARBA00022679"/>
    </source>
</evidence>
<dbReference type="InterPro" id="IPR006130">
    <property type="entry name" value="Asp/Orn_carbamoylTrfase"/>
</dbReference>
<dbReference type="Pfam" id="PF02729">
    <property type="entry name" value="OTCace_N"/>
    <property type="match status" value="1"/>
</dbReference>
<feature type="binding site" evidence="6">
    <location>
        <position position="87"/>
    </location>
    <ligand>
        <name>carbamoyl phosphate</name>
        <dbReference type="ChEBI" id="CHEBI:58228"/>
    </ligand>
</feature>
<proteinExistence type="inferred from homology"/>
<feature type="binding site" evidence="6">
    <location>
        <begin position="138"/>
        <end position="141"/>
    </location>
    <ligand>
        <name>carbamoyl phosphate</name>
        <dbReference type="ChEBI" id="CHEBI:58228"/>
    </ligand>
</feature>
<feature type="binding site" evidence="6">
    <location>
        <position position="111"/>
    </location>
    <ligand>
        <name>carbamoyl phosphate</name>
        <dbReference type="ChEBI" id="CHEBI:58228"/>
    </ligand>
</feature>
<dbReference type="InterPro" id="IPR036901">
    <property type="entry name" value="Asp/Orn_carbamoylTrfase_sf"/>
</dbReference>
<dbReference type="EMBL" id="DSIY01000276">
    <property type="protein sequence ID" value="HEG92105.1"/>
    <property type="molecule type" value="Genomic_DNA"/>
</dbReference>
<reference evidence="9" key="1">
    <citation type="journal article" date="2020" name="mSystems">
        <title>Genome- and Community-Level Interaction Insights into Carbon Utilization and Element Cycling Functions of Hydrothermarchaeota in Hydrothermal Sediment.</title>
        <authorList>
            <person name="Zhou Z."/>
            <person name="Liu Y."/>
            <person name="Xu W."/>
            <person name="Pan J."/>
            <person name="Luo Z.H."/>
            <person name="Li M."/>
        </authorList>
    </citation>
    <scope>NUCLEOTIDE SEQUENCE [LARGE SCALE GENOMIC DNA]</scope>
    <source>
        <strain evidence="9">SpSt-210</strain>
    </source>
</reference>
<gene>
    <name evidence="9" type="primary">argF</name>
    <name evidence="9" type="ORF">ENP34_11815</name>
</gene>
<dbReference type="InterPro" id="IPR006131">
    <property type="entry name" value="Asp_carbamoyltransf_Asp/Orn-bd"/>
</dbReference>
<accession>A0A831THI9</accession>
<dbReference type="PANTHER" id="PTHR45753:SF3">
    <property type="entry name" value="ORNITHINE TRANSCARBAMYLASE, MITOCHONDRIAL"/>
    <property type="match status" value="1"/>
</dbReference>
<dbReference type="GO" id="GO:0004585">
    <property type="term" value="F:ornithine carbamoyltransferase activity"/>
    <property type="evidence" value="ECO:0007669"/>
    <property type="project" value="UniProtKB-UniRule"/>
</dbReference>
<dbReference type="Gene3D" id="3.40.50.1370">
    <property type="entry name" value="Aspartate/ornithine carbamoyltransferase"/>
    <property type="match status" value="2"/>
</dbReference>
<dbReference type="EC" id="2.1.3.3" evidence="3 6"/>
<evidence type="ECO:0000256" key="2">
    <source>
        <dbReference type="ARBA" id="ARBA00007805"/>
    </source>
</evidence>
<dbReference type="PANTHER" id="PTHR45753">
    <property type="entry name" value="ORNITHINE CARBAMOYLTRANSFERASE, MITOCHONDRIAL"/>
    <property type="match status" value="1"/>
</dbReference>
<comment type="similarity">
    <text evidence="2 6">Belongs to the aspartate/ornithine carbamoyltransferase superfamily. OTCase family.</text>
</comment>
<comment type="caution">
    <text evidence="9">The sequence shown here is derived from an EMBL/GenBank/DDBJ whole genome shotgun (WGS) entry which is preliminary data.</text>
</comment>
<dbReference type="InterPro" id="IPR002292">
    <property type="entry name" value="Orn/put_carbamltrans"/>
</dbReference>
<dbReference type="InterPro" id="IPR024904">
    <property type="entry name" value="OTCase_ArgI"/>
</dbReference>
<dbReference type="NCBIfam" id="TIGR00658">
    <property type="entry name" value="orni_carb_tr"/>
    <property type="match status" value="1"/>
</dbReference>
<dbReference type="NCBIfam" id="NF001986">
    <property type="entry name" value="PRK00779.1"/>
    <property type="match status" value="1"/>
</dbReference>
<dbReference type="PRINTS" id="PR00102">
    <property type="entry name" value="OTCASE"/>
</dbReference>
<feature type="binding site" evidence="6">
    <location>
        <begin position="272"/>
        <end position="273"/>
    </location>
    <ligand>
        <name>carbamoyl phosphate</name>
        <dbReference type="ChEBI" id="CHEBI:58228"/>
    </ligand>
</feature>
<evidence type="ECO:0000256" key="3">
    <source>
        <dbReference type="ARBA" id="ARBA00013007"/>
    </source>
</evidence>
<dbReference type="GO" id="GO:0019240">
    <property type="term" value="P:citrulline biosynthetic process"/>
    <property type="evidence" value="ECO:0007669"/>
    <property type="project" value="TreeGrafter"/>
</dbReference>
<keyword evidence="4 6" id="KW-0808">Transferase</keyword>
<evidence type="ECO:0000256" key="6">
    <source>
        <dbReference type="HAMAP-Rule" id="MF_01109"/>
    </source>
</evidence>
<evidence type="ECO:0000259" key="7">
    <source>
        <dbReference type="Pfam" id="PF00185"/>
    </source>
</evidence>
<dbReference type="HAMAP" id="MF_01109">
    <property type="entry name" value="OTCase"/>
    <property type="match status" value="1"/>
</dbReference>
<feature type="binding site" evidence="6">
    <location>
        <position position="233"/>
    </location>
    <ligand>
        <name>L-ornithine</name>
        <dbReference type="ChEBI" id="CHEBI:46911"/>
    </ligand>
</feature>
<comment type="subcellular location">
    <subcellularLocation>
        <location evidence="6">Cytoplasm</location>
    </subcellularLocation>
</comment>
<dbReference type="GO" id="GO:0005737">
    <property type="term" value="C:cytoplasm"/>
    <property type="evidence" value="ECO:0007669"/>
    <property type="project" value="UniProtKB-SubCell"/>
</dbReference>
<evidence type="ECO:0000256" key="1">
    <source>
        <dbReference type="ARBA" id="ARBA00004975"/>
    </source>
</evidence>
<dbReference type="AlphaFoldDB" id="A0A831THI9"/>
<dbReference type="SUPFAM" id="SSF53671">
    <property type="entry name" value="Aspartate/ornithine carbamoyltransferase"/>
    <property type="match status" value="1"/>
</dbReference>
<keyword evidence="6" id="KW-0963">Cytoplasm</keyword>
<feature type="domain" description="Aspartate/ornithine carbamoyltransferase Asp/Orn-binding" evidence="7">
    <location>
        <begin position="158"/>
        <end position="309"/>
    </location>
</feature>
<protein>
    <recommendedName>
        <fullName evidence="3 6">Ornithine carbamoyltransferase</fullName>
        <shortName evidence="6">OTCase</shortName>
        <ecNumber evidence="3 6">2.1.3.3</ecNumber>
    </recommendedName>
</protein>
<dbReference type="FunFam" id="3.40.50.1370:FF:000008">
    <property type="entry name" value="Ornithine carbamoyltransferase"/>
    <property type="match status" value="1"/>
</dbReference>
<evidence type="ECO:0000313" key="9">
    <source>
        <dbReference type="EMBL" id="HEG92105.1"/>
    </source>
</evidence>
<evidence type="ECO:0000259" key="8">
    <source>
        <dbReference type="Pfam" id="PF02729"/>
    </source>
</evidence>
<name>A0A831THI9_9BACT</name>
<feature type="binding site" evidence="6">
    <location>
        <begin position="237"/>
        <end position="238"/>
    </location>
    <ligand>
        <name>L-ornithine</name>
        <dbReference type="ChEBI" id="CHEBI:46911"/>
    </ligand>
</feature>
<dbReference type="PROSITE" id="PS00097">
    <property type="entry name" value="CARBAMOYLTRANSFERASE"/>
    <property type="match status" value="1"/>
</dbReference>
<dbReference type="GO" id="GO:0042450">
    <property type="term" value="P:L-arginine biosynthetic process via ornithine"/>
    <property type="evidence" value="ECO:0007669"/>
    <property type="project" value="UniProtKB-UniRule"/>
</dbReference>
<dbReference type="InterPro" id="IPR006132">
    <property type="entry name" value="Asp/Orn_carbamoyltranf_P-bd"/>
</dbReference>
<dbReference type="Pfam" id="PF00185">
    <property type="entry name" value="OTCace"/>
    <property type="match status" value="1"/>
</dbReference>
<feature type="domain" description="Aspartate/ornithine carbamoyltransferase carbamoyl-P binding" evidence="8">
    <location>
        <begin position="11"/>
        <end position="151"/>
    </location>
</feature>
<feature type="binding site" evidence="6">
    <location>
        <position position="300"/>
    </location>
    <ligand>
        <name>carbamoyl phosphate</name>
        <dbReference type="ChEBI" id="CHEBI:58228"/>
    </ligand>
</feature>
<sequence>MAVPTMTKTFHLLTDDDLTPAQATALIDFAAQLKADHYAGKPQHHYLAGKTLAMIFQKPSTRTRVAFEAGMAQLGGHALYLSTNDLQLGRGETIADTARVLSRYVNAIMARVYKHQDIVELAAYATVPVINGLSDLAHPTQGLADMLTVKEHLGGWAGRTLAYLGCANNMAHSLALSGALVGLNVRIACPPHCQPDPAIIARAQAIARQTGATIAVLSDPWQAVQGVDIVYTDVWVSMGQSLSQEALDALQAYQVNEEIMTAAGPGAIFMHCLPMYRGQEATAEVADGPRSVIFDQAENRLHLHKALLVELLSDAGPGVLK</sequence>
<feature type="binding site" evidence="6">
    <location>
        <begin position="60"/>
        <end position="63"/>
    </location>
    <ligand>
        <name>carbamoyl phosphate</name>
        <dbReference type="ChEBI" id="CHEBI:58228"/>
    </ligand>
</feature>
<dbReference type="GO" id="GO:0016597">
    <property type="term" value="F:amino acid binding"/>
    <property type="evidence" value="ECO:0007669"/>
    <property type="project" value="InterPro"/>
</dbReference>
<evidence type="ECO:0000256" key="5">
    <source>
        <dbReference type="ARBA" id="ARBA00048772"/>
    </source>
</evidence>